<dbReference type="CDD" id="cd07325">
    <property type="entry name" value="M48_Ste24p_like"/>
    <property type="match status" value="1"/>
</dbReference>
<evidence type="ECO:0008006" key="3">
    <source>
        <dbReference type="Google" id="ProtNLM"/>
    </source>
</evidence>
<dbReference type="OrthoDB" id="2964042at2"/>
<dbReference type="Proteomes" id="UP000184404">
    <property type="component" value="Unassembled WGS sequence"/>
</dbReference>
<dbReference type="Gene3D" id="3.30.2010.10">
    <property type="entry name" value="Metalloproteases ('zincins'), catalytic domain"/>
    <property type="match status" value="1"/>
</dbReference>
<keyword evidence="2" id="KW-1185">Reference proteome</keyword>
<sequence>MEQTPKYFHFAYAEQMDEYKKLIPCPEAIIKCYMEYEGKIKVPDLLGKTVRVTAHQIPELHTRIKRIADMTGIDTPDVFLYEDFYYGVQAKGITSPRIEISAKTVTDLSEEEFDFLVAREMCRIKHDMVKWALVGEQYFNMVGKIDIIPGVDTLSKTFQLVYANWMRVADYSADCYGYDVVKDIRPCVRAILALILNNVSLASQVNVKEYIGQAADIYQLDDVVYRFSENDEKVPYGPLRIRTLLAYAVKSVMN</sequence>
<organism evidence="1 2">
    <name type="scientific">Schwartzia succinivorans DSM 10502</name>
    <dbReference type="NCBI Taxonomy" id="1123243"/>
    <lineage>
        <taxon>Bacteria</taxon>
        <taxon>Bacillati</taxon>
        <taxon>Bacillota</taxon>
        <taxon>Negativicutes</taxon>
        <taxon>Selenomonadales</taxon>
        <taxon>Selenomonadaceae</taxon>
        <taxon>Schwartzia</taxon>
    </lineage>
</organism>
<dbReference type="AlphaFoldDB" id="A0A1M5ABX6"/>
<proteinExistence type="predicted"/>
<evidence type="ECO:0000313" key="1">
    <source>
        <dbReference type="EMBL" id="SHF27800.1"/>
    </source>
</evidence>
<gene>
    <name evidence="1" type="ORF">SAMN02745190_02274</name>
</gene>
<dbReference type="RefSeq" id="WP_072936383.1">
    <property type="nucleotide sequence ID" value="NZ_FQUG01000011.1"/>
</dbReference>
<name>A0A1M5ABX6_9FIRM</name>
<reference evidence="1 2" key="1">
    <citation type="submission" date="2016-11" db="EMBL/GenBank/DDBJ databases">
        <authorList>
            <person name="Jaros S."/>
            <person name="Januszkiewicz K."/>
            <person name="Wedrychowicz H."/>
        </authorList>
    </citation>
    <scope>NUCLEOTIDE SEQUENCE [LARGE SCALE GENOMIC DNA]</scope>
    <source>
        <strain evidence="1 2">DSM 10502</strain>
    </source>
</reference>
<dbReference type="EMBL" id="FQUG01000011">
    <property type="protein sequence ID" value="SHF27800.1"/>
    <property type="molecule type" value="Genomic_DNA"/>
</dbReference>
<protein>
    <recommendedName>
        <fullName evidence="3">Peptidase family M48</fullName>
    </recommendedName>
</protein>
<evidence type="ECO:0000313" key="2">
    <source>
        <dbReference type="Proteomes" id="UP000184404"/>
    </source>
</evidence>
<accession>A0A1M5ABX6</accession>
<dbReference type="STRING" id="1123243.SAMN02745190_02274"/>